<feature type="compositionally biased region" description="Basic and acidic residues" evidence="1">
    <location>
        <begin position="116"/>
        <end position="129"/>
    </location>
</feature>
<reference evidence="3" key="1">
    <citation type="journal article" date="2021" name="Mol. Ecol. Resour.">
        <title>Phylogenomic analyses of the genus Drosophila reveals genomic signals of climate adaptation.</title>
        <authorList>
            <person name="Li F."/>
            <person name="Rane R.V."/>
            <person name="Luria V."/>
            <person name="Xiong Z."/>
            <person name="Chen J."/>
            <person name="Li Z."/>
            <person name="Catullo R.A."/>
            <person name="Griffin P.C."/>
            <person name="Schiffer M."/>
            <person name="Pearce S."/>
            <person name="Lee S.F."/>
            <person name="McElroy K."/>
            <person name="Stocker A."/>
            <person name="Shirriffs J."/>
            <person name="Cockerell F."/>
            <person name="Coppin C."/>
            <person name="Sgro C.M."/>
            <person name="Karger A."/>
            <person name="Cain J.W."/>
            <person name="Weber J.A."/>
            <person name="Santpere G."/>
            <person name="Kirschner M.W."/>
            <person name="Hoffmann A.A."/>
            <person name="Oakeshott J.G."/>
            <person name="Zhang G."/>
        </authorList>
    </citation>
    <scope>NUCLEOTIDE SEQUENCE</scope>
    <source>
        <strain evidence="3">BGI-SZ-2011g</strain>
    </source>
</reference>
<keyword evidence="2" id="KW-1133">Transmembrane helix</keyword>
<evidence type="ECO:0000256" key="2">
    <source>
        <dbReference type="SAM" id="Phobius"/>
    </source>
</evidence>
<dbReference type="AlphaFoldDB" id="A0AAD4PMJ0"/>
<dbReference type="Proteomes" id="UP001200034">
    <property type="component" value="Unassembled WGS sequence"/>
</dbReference>
<keyword evidence="2" id="KW-0812">Transmembrane</keyword>
<comment type="caution">
    <text evidence="3">The sequence shown here is derived from an EMBL/GenBank/DDBJ whole genome shotgun (WGS) entry which is preliminary data.</text>
</comment>
<evidence type="ECO:0000313" key="4">
    <source>
        <dbReference type="Proteomes" id="UP001200034"/>
    </source>
</evidence>
<feature type="transmembrane region" description="Helical" evidence="2">
    <location>
        <begin position="21"/>
        <end position="40"/>
    </location>
</feature>
<dbReference type="Pfam" id="PF16008">
    <property type="entry name" value="DUF4778"/>
    <property type="match status" value="1"/>
</dbReference>
<feature type="non-terminal residue" evidence="3">
    <location>
        <position position="1"/>
    </location>
</feature>
<name>A0AAD4PMJ0_9MUSC</name>
<dbReference type="InterPro" id="IPR031958">
    <property type="entry name" value="DUF4778"/>
</dbReference>
<accession>A0AAD4PMJ0</accession>
<organism evidence="3 4">
    <name type="scientific">Drosophila rubida</name>
    <dbReference type="NCBI Taxonomy" id="30044"/>
    <lineage>
        <taxon>Eukaryota</taxon>
        <taxon>Metazoa</taxon>
        <taxon>Ecdysozoa</taxon>
        <taxon>Arthropoda</taxon>
        <taxon>Hexapoda</taxon>
        <taxon>Insecta</taxon>
        <taxon>Pterygota</taxon>
        <taxon>Neoptera</taxon>
        <taxon>Endopterygota</taxon>
        <taxon>Diptera</taxon>
        <taxon>Brachycera</taxon>
        <taxon>Muscomorpha</taxon>
        <taxon>Ephydroidea</taxon>
        <taxon>Drosophilidae</taxon>
        <taxon>Drosophila</taxon>
    </lineage>
</organism>
<feature type="non-terminal residue" evidence="3">
    <location>
        <position position="433"/>
    </location>
</feature>
<keyword evidence="4" id="KW-1185">Reference proteome</keyword>
<dbReference type="EMBL" id="JAJJHW010001127">
    <property type="protein sequence ID" value="KAH8377054.1"/>
    <property type="molecule type" value="Genomic_DNA"/>
</dbReference>
<sequence>RLSHKAQRDLWYGTNRNIIMSLARILGLHADVVFDFLYMLTLQNFGKVLNPRGHSWNVYRVPLSNVAVCDYYAGIFDSEGNVRNPFHPDVLEQLLAMMQQVLKDDKSPSSPAELRLPTKEPRRERTTKRISERAGIGPNSVARANGIRRRYQIGERYELTGGKPGGGGGGGCDLWRKYARQFSKLWEQNEMAIKGNEVAVLDWDAVKDHVGDHEEYHDGEDHELTKPEVHIQERLYEMLYTNMAKARGRELKRLLLSVQQQTGMRSDLAMMLDVVRQLDIKMALQGELQYMKDLSQKLSEEYNALAAATRHAPSHVLKYRHPAHHNTANRVEPPAVADKKLARFYYGAPVPVLMHEPFDAAVPRTWIRRHPDAMRLNEKGEIVQEGAARYKRQSVQQRLTEARRKYSIHSVYSGDDLFNPNPKAAAADNPKRD</sequence>
<protein>
    <submittedName>
        <fullName evidence="3">Uncharacterized protein</fullName>
    </submittedName>
</protein>
<evidence type="ECO:0000313" key="3">
    <source>
        <dbReference type="EMBL" id="KAH8377054.1"/>
    </source>
</evidence>
<gene>
    <name evidence="3" type="ORF">KR093_003186</name>
</gene>
<proteinExistence type="predicted"/>
<feature type="region of interest" description="Disordered" evidence="1">
    <location>
        <begin position="104"/>
        <end position="129"/>
    </location>
</feature>
<evidence type="ECO:0000256" key="1">
    <source>
        <dbReference type="SAM" id="MobiDB-lite"/>
    </source>
</evidence>
<keyword evidence="2" id="KW-0472">Membrane</keyword>